<accession>A0A6S7LEK0</accession>
<dbReference type="Pfam" id="PF03372">
    <property type="entry name" value="Exo_endo_phos"/>
    <property type="match status" value="1"/>
</dbReference>
<protein>
    <recommendedName>
        <fullName evidence="1">Endonuclease/exonuclease/phosphatase domain-containing protein</fullName>
    </recommendedName>
</protein>
<name>A0A6S7LEK0_PARCT</name>
<organism evidence="2 3">
    <name type="scientific">Paramuricea clavata</name>
    <name type="common">Red gorgonian</name>
    <name type="synonym">Violescent sea-whip</name>
    <dbReference type="NCBI Taxonomy" id="317549"/>
    <lineage>
        <taxon>Eukaryota</taxon>
        <taxon>Metazoa</taxon>
        <taxon>Cnidaria</taxon>
        <taxon>Anthozoa</taxon>
        <taxon>Octocorallia</taxon>
        <taxon>Malacalcyonacea</taxon>
        <taxon>Plexauridae</taxon>
        <taxon>Paramuricea</taxon>
    </lineage>
</organism>
<keyword evidence="3" id="KW-1185">Reference proteome</keyword>
<feature type="domain" description="Endonuclease/exonuclease/phosphatase" evidence="1">
    <location>
        <begin position="15"/>
        <end position="174"/>
    </location>
</feature>
<evidence type="ECO:0000313" key="2">
    <source>
        <dbReference type="EMBL" id="CAB4035852.1"/>
    </source>
</evidence>
<proteinExistence type="predicted"/>
<gene>
    <name evidence="2" type="ORF">PACLA_8A050085</name>
</gene>
<evidence type="ECO:0000259" key="1">
    <source>
        <dbReference type="Pfam" id="PF03372"/>
    </source>
</evidence>
<sequence length="209" mass="23727">MSLAPKIDEVSCFVTEKSLDLACITETWLNDRISDSCLDIPGYNFVHKNRSVGSHGGVGVYIRNTIFYKPLNHLHHIDYEVLWVYVRPSRLPRGFSCLILGVVYHPPNANDDEMLQFLSTSLITIESTYPGCGFILAGDFNRLKCNRILTQFSCKQIVNVSTRANQTLDLIITNLHSFYDKNSVEKFPPFGLSDHNVVIVNPCKREVMQ</sequence>
<dbReference type="SUPFAM" id="SSF56219">
    <property type="entry name" value="DNase I-like"/>
    <property type="match status" value="1"/>
</dbReference>
<dbReference type="PANTHER" id="PTHR47510">
    <property type="entry name" value="REVERSE TRANSCRIPTASE DOMAIN-CONTAINING PROTEIN"/>
    <property type="match status" value="1"/>
</dbReference>
<dbReference type="AlphaFoldDB" id="A0A6S7LEK0"/>
<dbReference type="PANTHER" id="PTHR47510:SF3">
    <property type="entry name" value="ENDO_EXONUCLEASE_PHOSPHATASE DOMAIN-CONTAINING PROTEIN"/>
    <property type="match status" value="1"/>
</dbReference>
<dbReference type="InterPro" id="IPR036691">
    <property type="entry name" value="Endo/exonu/phosph_ase_sf"/>
</dbReference>
<dbReference type="GO" id="GO:0003824">
    <property type="term" value="F:catalytic activity"/>
    <property type="evidence" value="ECO:0007669"/>
    <property type="project" value="InterPro"/>
</dbReference>
<reference evidence="2" key="1">
    <citation type="submission" date="2020-04" db="EMBL/GenBank/DDBJ databases">
        <authorList>
            <person name="Alioto T."/>
            <person name="Alioto T."/>
            <person name="Gomez Garrido J."/>
        </authorList>
    </citation>
    <scope>NUCLEOTIDE SEQUENCE</scope>
    <source>
        <strain evidence="2">A484AB</strain>
    </source>
</reference>
<dbReference type="EMBL" id="CACRXK020021435">
    <property type="protein sequence ID" value="CAB4035852.1"/>
    <property type="molecule type" value="Genomic_DNA"/>
</dbReference>
<evidence type="ECO:0000313" key="3">
    <source>
        <dbReference type="Proteomes" id="UP001152795"/>
    </source>
</evidence>
<comment type="caution">
    <text evidence="2">The sequence shown here is derived from an EMBL/GenBank/DDBJ whole genome shotgun (WGS) entry which is preliminary data.</text>
</comment>
<dbReference type="Gene3D" id="3.60.10.10">
    <property type="entry name" value="Endonuclease/exonuclease/phosphatase"/>
    <property type="match status" value="1"/>
</dbReference>
<dbReference type="Proteomes" id="UP001152795">
    <property type="component" value="Unassembled WGS sequence"/>
</dbReference>
<dbReference type="InterPro" id="IPR005135">
    <property type="entry name" value="Endo/exonuclease/phosphatase"/>
</dbReference>
<dbReference type="OrthoDB" id="5985293at2759"/>